<feature type="compositionally biased region" description="Basic and acidic residues" evidence="1">
    <location>
        <begin position="39"/>
        <end position="61"/>
    </location>
</feature>
<feature type="region of interest" description="Disordered" evidence="1">
    <location>
        <begin position="1"/>
        <end position="70"/>
    </location>
</feature>
<sequence length="70" mass="7786">MFPTPPDSPDGPSDTEGEKEGGSQKAPRWMGRGSKKVKRGEGNKNEGEERIRNRGKEKAWRNEGLFLKAS</sequence>
<dbReference type="EMBL" id="JBCEZU010000013">
    <property type="protein sequence ID" value="KAK9540492.1"/>
    <property type="molecule type" value="Genomic_DNA"/>
</dbReference>
<evidence type="ECO:0000256" key="1">
    <source>
        <dbReference type="SAM" id="MobiDB-lite"/>
    </source>
</evidence>
<protein>
    <submittedName>
        <fullName evidence="2">Uncharacterized protein</fullName>
    </submittedName>
</protein>
<evidence type="ECO:0000313" key="2">
    <source>
        <dbReference type="EMBL" id="KAK9540492.1"/>
    </source>
</evidence>
<accession>A0AAW1G128</accession>
<reference evidence="2 3" key="1">
    <citation type="journal article" date="2024" name="Genome Biol. Evol.">
        <title>Chromosome-level genome assembly of the viviparous eelpout Zoarces viviparus.</title>
        <authorList>
            <person name="Fuhrmann N."/>
            <person name="Brasseur M.V."/>
            <person name="Bakowski C.E."/>
            <person name="Podsiadlowski L."/>
            <person name="Prost S."/>
            <person name="Krehenwinkel H."/>
            <person name="Mayer C."/>
        </authorList>
    </citation>
    <scope>NUCLEOTIDE SEQUENCE [LARGE SCALE GENOMIC DNA]</scope>
    <source>
        <strain evidence="2">NO-MEL_2022_Ind0_liver</strain>
    </source>
</reference>
<evidence type="ECO:0000313" key="3">
    <source>
        <dbReference type="Proteomes" id="UP001488805"/>
    </source>
</evidence>
<proteinExistence type="predicted"/>
<name>A0AAW1G128_ZOAVI</name>
<dbReference type="Proteomes" id="UP001488805">
    <property type="component" value="Unassembled WGS sequence"/>
</dbReference>
<gene>
    <name evidence="2" type="ORF">VZT92_002942</name>
</gene>
<organism evidence="2 3">
    <name type="scientific">Zoarces viviparus</name>
    <name type="common">Viviparous eelpout</name>
    <name type="synonym">Blennius viviparus</name>
    <dbReference type="NCBI Taxonomy" id="48416"/>
    <lineage>
        <taxon>Eukaryota</taxon>
        <taxon>Metazoa</taxon>
        <taxon>Chordata</taxon>
        <taxon>Craniata</taxon>
        <taxon>Vertebrata</taxon>
        <taxon>Euteleostomi</taxon>
        <taxon>Actinopterygii</taxon>
        <taxon>Neopterygii</taxon>
        <taxon>Teleostei</taxon>
        <taxon>Neoteleostei</taxon>
        <taxon>Acanthomorphata</taxon>
        <taxon>Eupercaria</taxon>
        <taxon>Perciformes</taxon>
        <taxon>Cottioidei</taxon>
        <taxon>Zoarcales</taxon>
        <taxon>Zoarcidae</taxon>
        <taxon>Zoarcinae</taxon>
        <taxon>Zoarces</taxon>
    </lineage>
</organism>
<dbReference type="AlphaFoldDB" id="A0AAW1G128"/>
<keyword evidence="3" id="KW-1185">Reference proteome</keyword>
<comment type="caution">
    <text evidence="2">The sequence shown here is derived from an EMBL/GenBank/DDBJ whole genome shotgun (WGS) entry which is preliminary data.</text>
</comment>